<dbReference type="PANTHER" id="PTHR33498:SF1">
    <property type="entry name" value="TRANSPOSASE FOR INSERTION SEQUENCE ELEMENT IS1557"/>
    <property type="match status" value="1"/>
</dbReference>
<evidence type="ECO:0000259" key="2">
    <source>
        <dbReference type="Pfam" id="PF13542"/>
    </source>
</evidence>
<dbReference type="Pfam" id="PF13542">
    <property type="entry name" value="HTH_Tnp_ISL3"/>
    <property type="match status" value="1"/>
</dbReference>
<feature type="domain" description="Transposase IS204/IS1001/IS1096/IS1165 DDE" evidence="1">
    <location>
        <begin position="162"/>
        <end position="396"/>
    </location>
</feature>
<dbReference type="NCBIfam" id="NF033550">
    <property type="entry name" value="transpos_ISL3"/>
    <property type="match status" value="1"/>
</dbReference>
<dbReference type="Pfam" id="PF01610">
    <property type="entry name" value="DDE_Tnp_ISL3"/>
    <property type="match status" value="1"/>
</dbReference>
<dbReference type="InterPro" id="IPR047951">
    <property type="entry name" value="Transpos_ISL3"/>
</dbReference>
<feature type="domain" description="Transposase IS204/IS1001/IS1096/IS1165 zinc-finger" evidence="3">
    <location>
        <begin position="51"/>
        <end position="92"/>
    </location>
</feature>
<name>A0A087ACL0_9BIFI</name>
<accession>A0A087ACL0</accession>
<dbReference type="Pfam" id="PF14690">
    <property type="entry name" value="Zn_ribbon_ISL3"/>
    <property type="match status" value="1"/>
</dbReference>
<dbReference type="InterPro" id="IPR002560">
    <property type="entry name" value="Transposase_DDE"/>
</dbReference>
<dbReference type="STRING" id="1437609.BCAL_0103"/>
<organism evidence="4 5">
    <name type="scientific">Bifidobacterium callitrichos DSM 23973</name>
    <dbReference type="NCBI Taxonomy" id="1437609"/>
    <lineage>
        <taxon>Bacteria</taxon>
        <taxon>Bacillati</taxon>
        <taxon>Actinomycetota</taxon>
        <taxon>Actinomycetes</taxon>
        <taxon>Bifidobacteriales</taxon>
        <taxon>Bifidobacteriaceae</taxon>
        <taxon>Bifidobacterium</taxon>
    </lineage>
</organism>
<dbReference type="Proteomes" id="UP000029072">
    <property type="component" value="Unassembled WGS sequence"/>
</dbReference>
<dbReference type="PANTHER" id="PTHR33498">
    <property type="entry name" value="TRANSPOSASE FOR INSERTION SEQUENCE ELEMENT IS1557"/>
    <property type="match status" value="1"/>
</dbReference>
<protein>
    <submittedName>
        <fullName evidence="4">Transposase</fullName>
    </submittedName>
</protein>
<evidence type="ECO:0000259" key="3">
    <source>
        <dbReference type="Pfam" id="PF14690"/>
    </source>
</evidence>
<dbReference type="AlphaFoldDB" id="A0A087ACL0"/>
<dbReference type="InterPro" id="IPR029261">
    <property type="entry name" value="Transposase_Znf"/>
</dbReference>
<sequence>MDTSRLFTAALQLREPWRVESVDFRDGDDGRQELHIGIGFEAGSRFRCPEPGCRRDECPVHDTRGRVWRHLNFFQYKAFIHAGVPRVTCPEHGVRTVPVPWARPGSGFTLLFEAWAVEMARHLPVSTLAEQVDETDTRLWRFIAHYVDEARRLEDYTGVEAIGIDETSRKGHNYITVVADLVEHDVINVTAGKDSSTVKRFVDDFTAHNGVPGYVRLVTCDMSLGFRKGIRECLPNAERIVDKFHVVKHANEAVDKVRKAEGRSNGLLKRTKYLWLRNESGLGELQLETKRALMKQRLKTGRACQMRETLQDIYETSRTSGEAWVRLHRLCSWMMHSRLEPMKDLARMIRRHWNEILAYFTHPYTNAVLEGVNSVIQNVKRRARGFRNMDYFATMIYLTCGKLDLKAVTAYPPPTTHHKQRIALIFFGFRRRACRPVVGWFIGWCRFCRT</sequence>
<dbReference type="EMBL" id="JGYS01000001">
    <property type="protein sequence ID" value="KFI56510.1"/>
    <property type="molecule type" value="Genomic_DNA"/>
</dbReference>
<proteinExistence type="predicted"/>
<evidence type="ECO:0000313" key="4">
    <source>
        <dbReference type="EMBL" id="KFI56510.1"/>
    </source>
</evidence>
<gene>
    <name evidence="4" type="ORF">BCAL_0103</name>
</gene>
<evidence type="ECO:0000313" key="5">
    <source>
        <dbReference type="Proteomes" id="UP000029072"/>
    </source>
</evidence>
<comment type="caution">
    <text evidence="4">The sequence shown here is derived from an EMBL/GenBank/DDBJ whole genome shotgun (WGS) entry which is preliminary data.</text>
</comment>
<dbReference type="InterPro" id="IPR032877">
    <property type="entry name" value="Transposase_HTH"/>
</dbReference>
<evidence type="ECO:0000259" key="1">
    <source>
        <dbReference type="Pfam" id="PF01610"/>
    </source>
</evidence>
<dbReference type="eggNOG" id="COG3464">
    <property type="taxonomic scope" value="Bacteria"/>
</dbReference>
<feature type="domain" description="Transposase IS204/IS1001/IS1096/IS1165 helix-turn-helix" evidence="2">
    <location>
        <begin position="97"/>
        <end position="147"/>
    </location>
</feature>
<reference evidence="4 5" key="1">
    <citation type="submission" date="2014-03" db="EMBL/GenBank/DDBJ databases">
        <title>Genomics of Bifidobacteria.</title>
        <authorList>
            <person name="Ventura M."/>
            <person name="Milani C."/>
            <person name="Lugli G.A."/>
        </authorList>
    </citation>
    <scope>NUCLEOTIDE SEQUENCE [LARGE SCALE GENOMIC DNA]</scope>
    <source>
        <strain evidence="4 5">DSM 23973</strain>
    </source>
</reference>